<keyword evidence="5" id="KW-1185">Reference proteome</keyword>
<dbReference type="InterPro" id="IPR051122">
    <property type="entry name" value="SDR_DHRS6-like"/>
</dbReference>
<dbReference type="PANTHER" id="PTHR43477:SF4">
    <property type="entry name" value="DEHYDROGENASE_REDUCTASE SDR FAMILY MEMBER 6"/>
    <property type="match status" value="1"/>
</dbReference>
<evidence type="ECO:0000256" key="3">
    <source>
        <dbReference type="ARBA" id="ARBA00023027"/>
    </source>
</evidence>
<reference evidence="4 5" key="1">
    <citation type="submission" date="2016-10" db="EMBL/GenBank/DDBJ databases">
        <authorList>
            <person name="de Groot N.N."/>
        </authorList>
    </citation>
    <scope>NUCLEOTIDE SEQUENCE [LARGE SCALE GENOMIC DNA]</scope>
    <source>
        <strain evidence="4 5">DSM 26656</strain>
    </source>
</reference>
<keyword evidence="3" id="KW-0520">NAD</keyword>
<organism evidence="4 5">
    <name type="scientific">Bosea lathyri</name>
    <dbReference type="NCBI Taxonomy" id="1036778"/>
    <lineage>
        <taxon>Bacteria</taxon>
        <taxon>Pseudomonadati</taxon>
        <taxon>Pseudomonadota</taxon>
        <taxon>Alphaproteobacteria</taxon>
        <taxon>Hyphomicrobiales</taxon>
        <taxon>Boseaceae</taxon>
        <taxon>Bosea</taxon>
    </lineage>
</organism>
<dbReference type="OrthoDB" id="9804774at2"/>
<dbReference type="EMBL" id="FNUY01000001">
    <property type="protein sequence ID" value="SEF50322.1"/>
    <property type="molecule type" value="Genomic_DNA"/>
</dbReference>
<evidence type="ECO:0000313" key="4">
    <source>
        <dbReference type="EMBL" id="SEF50322.1"/>
    </source>
</evidence>
<dbReference type="InterPro" id="IPR036291">
    <property type="entry name" value="NAD(P)-bd_dom_sf"/>
</dbReference>
<dbReference type="PANTHER" id="PTHR43477">
    <property type="entry name" value="DIHYDROANTICAPSIN 7-DEHYDROGENASE"/>
    <property type="match status" value="1"/>
</dbReference>
<dbReference type="SUPFAM" id="SSF51735">
    <property type="entry name" value="NAD(P)-binding Rossmann-fold domains"/>
    <property type="match status" value="1"/>
</dbReference>
<evidence type="ECO:0000256" key="2">
    <source>
        <dbReference type="ARBA" id="ARBA00023002"/>
    </source>
</evidence>
<gene>
    <name evidence="4" type="ORF">SAMN04488115_101281</name>
</gene>
<dbReference type="Gene3D" id="3.40.50.720">
    <property type="entry name" value="NAD(P)-binding Rossmann-like Domain"/>
    <property type="match status" value="1"/>
</dbReference>
<evidence type="ECO:0000313" key="5">
    <source>
        <dbReference type="Proteomes" id="UP000236743"/>
    </source>
</evidence>
<comment type="similarity">
    <text evidence="1">Belongs to the short-chain dehydrogenases/reductases (SDR) family.</text>
</comment>
<dbReference type="PRINTS" id="PR00081">
    <property type="entry name" value="GDHRDH"/>
</dbReference>
<dbReference type="AlphaFoldDB" id="A0A1H5SI80"/>
<name>A0A1H5SI80_9HYPH</name>
<dbReference type="InterPro" id="IPR002347">
    <property type="entry name" value="SDR_fam"/>
</dbReference>
<proteinExistence type="inferred from homology"/>
<sequence length="255" mass="26694">MDLKLSGRRVLITGGSKGIGEACARIFLAEGCSVVLVARDATRLAATATTLGEANRVATFAADLSQGAERERVAAAFGDVDVLVNNAGAIPGGGLLDLSMETWEQAWALKVMGYIHLTKLYLAQMKERRSGVIVNIIGGAGRSPRYDYVCGGTGNAALMAFTGAVGGKSVDWGVRVFGINPSQTRTDRIISLSKTRAKANLGDESRWEEVLTNLPLDRLIEPDEIASAAAFLASPACGYVSGAVLDVDGGAAYRA</sequence>
<protein>
    <submittedName>
        <fullName evidence="4">NAD(P)-dependent dehydrogenase, short-chain alcohol dehydrogenase family</fullName>
    </submittedName>
</protein>
<dbReference type="Pfam" id="PF00106">
    <property type="entry name" value="adh_short"/>
    <property type="match status" value="1"/>
</dbReference>
<keyword evidence="2" id="KW-0560">Oxidoreductase</keyword>
<dbReference type="Proteomes" id="UP000236743">
    <property type="component" value="Unassembled WGS sequence"/>
</dbReference>
<dbReference type="NCBIfam" id="NF004779">
    <property type="entry name" value="PRK06125.1"/>
    <property type="match status" value="1"/>
</dbReference>
<evidence type="ECO:0000256" key="1">
    <source>
        <dbReference type="ARBA" id="ARBA00006484"/>
    </source>
</evidence>
<accession>A0A1H5SI80</accession>
<dbReference type="GO" id="GO:0016491">
    <property type="term" value="F:oxidoreductase activity"/>
    <property type="evidence" value="ECO:0007669"/>
    <property type="project" value="UniProtKB-KW"/>
</dbReference>
<dbReference type="RefSeq" id="WP_103870680.1">
    <property type="nucleotide sequence ID" value="NZ_FNUY01000001.1"/>
</dbReference>